<evidence type="ECO:0008006" key="4">
    <source>
        <dbReference type="Google" id="ProtNLM"/>
    </source>
</evidence>
<dbReference type="OrthoDB" id="9813021at2"/>
<proteinExistence type="predicted"/>
<reference evidence="2 3" key="1">
    <citation type="submission" date="2019-04" db="EMBL/GenBank/DDBJ databases">
        <authorList>
            <person name="Feng G."/>
            <person name="Zhang J."/>
            <person name="Zhu H."/>
        </authorList>
    </citation>
    <scope>NUCLEOTIDE SEQUENCE [LARGE SCALE GENOMIC DNA]</scope>
    <source>
        <strain evidence="2 3">JCM 17223</strain>
    </source>
</reference>
<dbReference type="RefSeq" id="WP_135496724.1">
    <property type="nucleotide sequence ID" value="NZ_SRLD01000007.1"/>
</dbReference>
<feature type="compositionally biased region" description="Low complexity" evidence="1">
    <location>
        <begin position="56"/>
        <end position="67"/>
    </location>
</feature>
<feature type="compositionally biased region" description="Low complexity" evidence="1">
    <location>
        <begin position="181"/>
        <end position="195"/>
    </location>
</feature>
<comment type="caution">
    <text evidence="2">The sequence shown here is derived from an EMBL/GenBank/DDBJ whole genome shotgun (WGS) entry which is preliminary data.</text>
</comment>
<dbReference type="EMBL" id="SRLD01000007">
    <property type="protein sequence ID" value="TGE18362.1"/>
    <property type="molecule type" value="Genomic_DNA"/>
</dbReference>
<evidence type="ECO:0000256" key="1">
    <source>
        <dbReference type="SAM" id="MobiDB-lite"/>
    </source>
</evidence>
<keyword evidence="3" id="KW-1185">Reference proteome</keyword>
<gene>
    <name evidence="2" type="ORF">E5J99_05530</name>
</gene>
<dbReference type="AlphaFoldDB" id="A0A4Z0PQN3"/>
<evidence type="ECO:0000313" key="2">
    <source>
        <dbReference type="EMBL" id="TGE18362.1"/>
    </source>
</evidence>
<name>A0A4Z0PQN3_9BACT</name>
<feature type="region of interest" description="Disordered" evidence="1">
    <location>
        <begin position="47"/>
        <end position="67"/>
    </location>
</feature>
<organism evidence="2 3">
    <name type="scientific">Hymenobacter elongatus</name>
    <dbReference type="NCBI Taxonomy" id="877208"/>
    <lineage>
        <taxon>Bacteria</taxon>
        <taxon>Pseudomonadati</taxon>
        <taxon>Bacteroidota</taxon>
        <taxon>Cytophagia</taxon>
        <taxon>Cytophagales</taxon>
        <taxon>Hymenobacteraceae</taxon>
        <taxon>Hymenobacter</taxon>
    </lineage>
</organism>
<feature type="region of interest" description="Disordered" evidence="1">
    <location>
        <begin position="153"/>
        <end position="196"/>
    </location>
</feature>
<dbReference type="Proteomes" id="UP000297739">
    <property type="component" value="Unassembled WGS sequence"/>
</dbReference>
<evidence type="ECO:0000313" key="3">
    <source>
        <dbReference type="Proteomes" id="UP000297739"/>
    </source>
</evidence>
<protein>
    <recommendedName>
        <fullName evidence="4">SH3 domain-containing protein</fullName>
    </recommendedName>
</protein>
<accession>A0A4Z0PQN3</accession>
<sequence>MSNQLPPKVSLFLPVSAGARRRTLPHLVLLGTAVLWLSACSDEKSRQNSELRVRQPAASEASAPAADETAGVAAPEVASGAAGAGSRYRVVVETAYFFDAPQAAKPNGRYLLRGDVLHGEEERSGFVKTRFVNPAGQTVVGWLRAGELSKTAGAVAGSRRPSPAVRPPSGPVAPEADYRPAAEPASELPASKAAPGARGSGLAVVQVAKSYFYSSADLTQPRRAHCVRGDKVRVGEASGDAVYVTFTNWENVTTTGWMRQDALRSGR</sequence>